<dbReference type="GO" id="GO:0004042">
    <property type="term" value="F:L-glutamate N-acetyltransferase activity"/>
    <property type="evidence" value="ECO:0007669"/>
    <property type="project" value="UniProtKB-UniRule"/>
</dbReference>
<name>A0AAN7Z5V3_9PEZI</name>
<dbReference type="Proteomes" id="UP001305414">
    <property type="component" value="Unassembled WGS sequence"/>
</dbReference>
<gene>
    <name evidence="11" type="ORF">RRF57_006857</name>
</gene>
<dbReference type="EC" id="2.3.1.35" evidence="10"/>
<keyword evidence="3 10" id="KW-0055">Arginine biosynthesis</keyword>
<dbReference type="InterPro" id="IPR002813">
    <property type="entry name" value="Arg_biosynth_ArgJ"/>
</dbReference>
<feature type="active site" description="Nucleophile" evidence="10">
    <location>
        <position position="212"/>
    </location>
</feature>
<dbReference type="Gene3D" id="3.10.20.340">
    <property type="entry name" value="ArgJ beta chain, C-terminal domain"/>
    <property type="match status" value="1"/>
</dbReference>
<keyword evidence="7 10" id="KW-0496">Mitochondrion</keyword>
<sequence length="443" mass="46488">MLSKVFKSSWQKDVAKAASRAATTYKPPKGFRVSGTIVGVKPNNTTKLDLAFITSKTPCSAAAVVTKTKFQAAPITVSRKLLESHGSNIRGVIINSGNANAVTGSGGLEDALAMSKTAGQYLGAENSALVMSTGVIGQRLPIKRILDGIPAAHEALGDSEMHWMECATAICTTDTFPKLRFKTFTLPSSPSLEYRIAGMTKGAGMICPNMATLLGVVATDAPIATPALQAALRAATDKSFNSISIDNDMSTNDIVAVLANGAAGGSEVTAESKEDFEAFKAVLTDLSVDLAKLIVQDGEGATKFITIRVTDALSEAGARQIAATVAQSSLFKTAMYGKDANWGRIVASAGSAFVRPGQVQVDDAPDIDVDRMCVSLVPADGSAELKLLVDGKPEVVDEGRAASILQHENVEFVISLGTGSHEATHWTCDLSHEYVTINGDYRT</sequence>
<reference evidence="11 12" key="1">
    <citation type="submission" date="2023-10" db="EMBL/GenBank/DDBJ databases">
        <title>Draft genome sequence of Xylaria bambusicola isolate GMP-LS, the root and basal stem rot pathogen of sugarcane in Indonesia.</title>
        <authorList>
            <person name="Selvaraj P."/>
            <person name="Muralishankar V."/>
            <person name="Muruganantham S."/>
            <person name="Sp S."/>
            <person name="Haryani S."/>
            <person name="Lau K.J.X."/>
            <person name="Naqvi N.I."/>
        </authorList>
    </citation>
    <scope>NUCLEOTIDE SEQUENCE [LARGE SCALE GENOMIC DNA]</scope>
    <source>
        <strain evidence="11">GMP-LS</strain>
    </source>
</reference>
<dbReference type="EC" id="2.3.1.1" evidence="10"/>
<comment type="catalytic activity">
    <reaction evidence="10">
        <text>N(2)-acetyl-L-ornithine + L-glutamate = N-acetyl-L-glutamate + L-ornithine</text>
        <dbReference type="Rhea" id="RHEA:15349"/>
        <dbReference type="ChEBI" id="CHEBI:29985"/>
        <dbReference type="ChEBI" id="CHEBI:44337"/>
        <dbReference type="ChEBI" id="CHEBI:46911"/>
        <dbReference type="ChEBI" id="CHEBI:57805"/>
        <dbReference type="EC" id="2.3.1.35"/>
    </reaction>
</comment>
<dbReference type="EMBL" id="JAWHQM010000018">
    <property type="protein sequence ID" value="KAK5631142.1"/>
    <property type="molecule type" value="Genomic_DNA"/>
</dbReference>
<dbReference type="GO" id="GO:0006526">
    <property type="term" value="P:L-arginine biosynthetic process"/>
    <property type="evidence" value="ECO:0007669"/>
    <property type="project" value="UniProtKB-UniRule"/>
</dbReference>
<keyword evidence="5 10" id="KW-0808">Transferase</keyword>
<keyword evidence="4 10" id="KW-0028">Amino-acid biosynthesis</keyword>
<organism evidence="11 12">
    <name type="scientific">Xylaria bambusicola</name>
    <dbReference type="NCBI Taxonomy" id="326684"/>
    <lineage>
        <taxon>Eukaryota</taxon>
        <taxon>Fungi</taxon>
        <taxon>Dikarya</taxon>
        <taxon>Ascomycota</taxon>
        <taxon>Pezizomycotina</taxon>
        <taxon>Sordariomycetes</taxon>
        <taxon>Xylariomycetidae</taxon>
        <taxon>Xylariales</taxon>
        <taxon>Xylariaceae</taxon>
        <taxon>Xylaria</taxon>
    </lineage>
</organism>
<feature type="binding site" evidence="10">
    <location>
        <position position="172"/>
    </location>
    <ligand>
        <name>substrate</name>
    </ligand>
</feature>
<evidence type="ECO:0000256" key="6">
    <source>
        <dbReference type="ARBA" id="ARBA00022813"/>
    </source>
</evidence>
<comment type="function">
    <text evidence="10">Catalyzes two activities which are involved in the cyclic version of arginine biosynthesis: the synthesis of acetylglutamate from glutamate and acetyl-CoA, and of ornithine by transacetylation between acetylornithine and glutamate.</text>
</comment>
<comment type="pathway">
    <text evidence="10">Amino-acid biosynthesis; L-arginine biosynthesis; N(2)-acetyl-L-ornithine from L-glutamate: step 1/4.</text>
</comment>
<dbReference type="AlphaFoldDB" id="A0AAN7Z5V3"/>
<dbReference type="PANTHER" id="PTHR23100">
    <property type="entry name" value="ARGININE BIOSYNTHESIS BIFUNCTIONAL PROTEIN ARGJ"/>
    <property type="match status" value="1"/>
</dbReference>
<proteinExistence type="inferred from homology"/>
<feature type="site" description="Cleavage; by autolysis" evidence="10">
    <location>
        <begin position="211"/>
        <end position="212"/>
    </location>
</feature>
<dbReference type="PANTHER" id="PTHR23100:SF0">
    <property type="entry name" value="ARGININE BIOSYNTHESIS BIFUNCTIONAL PROTEIN ARGJ, MITOCHONDRIAL"/>
    <property type="match status" value="1"/>
</dbReference>
<dbReference type="Gene3D" id="3.60.70.12">
    <property type="entry name" value="L-amino peptidase D-ALA esterase/amidase"/>
    <property type="match status" value="1"/>
</dbReference>
<evidence type="ECO:0000313" key="12">
    <source>
        <dbReference type="Proteomes" id="UP001305414"/>
    </source>
</evidence>
<comment type="subcellular location">
    <subcellularLocation>
        <location evidence="1 10">Mitochondrion matrix</location>
    </subcellularLocation>
</comment>
<comment type="pathway">
    <text evidence="10">Amino-acid biosynthesis; L-arginine biosynthesis; L-ornithine and N-acetyl-L-glutamate from L-glutamate and N(2)-acetyl-L-ornithine (cyclic): step 1/1.</text>
</comment>
<comment type="catalytic activity">
    <reaction evidence="10">
        <text>L-glutamate + acetyl-CoA = N-acetyl-L-glutamate + CoA + H(+)</text>
        <dbReference type="Rhea" id="RHEA:24292"/>
        <dbReference type="ChEBI" id="CHEBI:15378"/>
        <dbReference type="ChEBI" id="CHEBI:29985"/>
        <dbReference type="ChEBI" id="CHEBI:44337"/>
        <dbReference type="ChEBI" id="CHEBI:57287"/>
        <dbReference type="ChEBI" id="CHEBI:57288"/>
        <dbReference type="EC" id="2.3.1.1"/>
    </reaction>
</comment>
<feature type="chain" id="PRO_5042653174" description="Arginine biosynthesis bifunctional protein ArgJ alpha chain" evidence="10">
    <location>
        <begin position="1"/>
        <end position="211"/>
    </location>
</feature>
<dbReference type="GO" id="GO:0006592">
    <property type="term" value="P:ornithine biosynthetic process"/>
    <property type="evidence" value="ECO:0007669"/>
    <property type="project" value="TreeGrafter"/>
</dbReference>
<evidence type="ECO:0000313" key="11">
    <source>
        <dbReference type="EMBL" id="KAK5631142.1"/>
    </source>
</evidence>
<feature type="binding site" evidence="10">
    <location>
        <position position="201"/>
    </location>
    <ligand>
        <name>substrate</name>
    </ligand>
</feature>
<evidence type="ECO:0000256" key="9">
    <source>
        <dbReference type="ARBA" id="ARBA00023315"/>
    </source>
</evidence>
<feature type="site" description="Involved in the stabilization of negative charge on the oxyanion by the formation of the oxyanion hole" evidence="10">
    <location>
        <position position="134"/>
    </location>
</feature>
<keyword evidence="8 10" id="KW-0511">Multifunctional enzyme</keyword>
<feature type="binding site" evidence="10">
    <location>
        <position position="443"/>
    </location>
    <ligand>
        <name>substrate</name>
    </ligand>
</feature>
<dbReference type="Pfam" id="PF01960">
    <property type="entry name" value="ArgJ"/>
    <property type="match status" value="1"/>
</dbReference>
<evidence type="ECO:0000256" key="7">
    <source>
        <dbReference type="ARBA" id="ARBA00023128"/>
    </source>
</evidence>
<comment type="caution">
    <text evidence="11">The sequence shown here is derived from an EMBL/GenBank/DDBJ whole genome shotgun (WGS) entry which is preliminary data.</text>
</comment>
<accession>A0AAN7Z5V3</accession>
<feature type="site" description="Involved in the stabilization of negative charge on the oxyanion by the formation of the oxyanion hole" evidence="10">
    <location>
        <position position="133"/>
    </location>
</feature>
<dbReference type="GO" id="GO:0005759">
    <property type="term" value="C:mitochondrial matrix"/>
    <property type="evidence" value="ECO:0007669"/>
    <property type="project" value="UniProtKB-SubCell"/>
</dbReference>
<dbReference type="CDD" id="cd02152">
    <property type="entry name" value="OAT"/>
    <property type="match status" value="1"/>
</dbReference>
<evidence type="ECO:0000256" key="4">
    <source>
        <dbReference type="ARBA" id="ARBA00022605"/>
    </source>
</evidence>
<dbReference type="NCBIfam" id="NF003802">
    <property type="entry name" value="PRK05388.1"/>
    <property type="match status" value="1"/>
</dbReference>
<feature type="binding site" evidence="10">
    <location>
        <position position="438"/>
    </location>
    <ligand>
        <name>substrate</name>
    </ligand>
</feature>
<feature type="binding site" evidence="10">
    <location>
        <position position="299"/>
    </location>
    <ligand>
        <name>substrate</name>
    </ligand>
</feature>
<comment type="similarity">
    <text evidence="2 10">Belongs to the ArgJ family.</text>
</comment>
<dbReference type="FunFam" id="3.30.2330.10:FF:000001">
    <property type="entry name" value="Arginine biosynthesis bifunctional protein ArgJ, mitochondrial"/>
    <property type="match status" value="1"/>
</dbReference>
<comment type="PTM">
    <text evidence="10">The alpha and beta chains are autoproteolytically processed from a single precursor protein within the mitochondrion.</text>
</comment>
<dbReference type="InterPro" id="IPR016117">
    <property type="entry name" value="ArgJ-like_dom_sf"/>
</dbReference>
<comment type="subunit">
    <text evidence="10">Heterodimer of an alpha and a beta chain.</text>
</comment>
<feature type="binding site" evidence="10">
    <location>
        <position position="212"/>
    </location>
    <ligand>
        <name>substrate</name>
    </ligand>
</feature>
<evidence type="ECO:0000256" key="2">
    <source>
        <dbReference type="ARBA" id="ARBA00006774"/>
    </source>
</evidence>
<keyword evidence="6 10" id="KW-0068">Autocatalytic cleavage</keyword>
<dbReference type="GO" id="GO:0004358">
    <property type="term" value="F:L-glutamate N-acetyltransferase activity, acting on acetyl-L-ornithine as donor"/>
    <property type="evidence" value="ECO:0007669"/>
    <property type="project" value="UniProtKB-UniRule"/>
</dbReference>
<evidence type="ECO:0000256" key="10">
    <source>
        <dbReference type="HAMAP-Rule" id="MF_03124"/>
    </source>
</evidence>
<dbReference type="NCBIfam" id="TIGR00120">
    <property type="entry name" value="ArgJ"/>
    <property type="match status" value="1"/>
</dbReference>
<dbReference type="HAMAP" id="MF_01106">
    <property type="entry name" value="ArgJ"/>
    <property type="match status" value="1"/>
</dbReference>
<feature type="chain" id="PRO_5042653173" description="Arginine biosynthesis bifunctional protein ArgJ beta chain" evidence="10">
    <location>
        <begin position="212"/>
        <end position="443"/>
    </location>
</feature>
<keyword evidence="9 10" id="KW-0012">Acyltransferase</keyword>
<evidence type="ECO:0000256" key="1">
    <source>
        <dbReference type="ARBA" id="ARBA00004305"/>
    </source>
</evidence>
<protein>
    <recommendedName>
        <fullName evidence="10">Arginine biosynthesis bifunctional protein ArgJ, mitochondrial</fullName>
    </recommendedName>
    <domain>
        <recommendedName>
            <fullName evidence="10">Glutamate N-acetyltransferase</fullName>
            <shortName evidence="10">GAT</shortName>
            <ecNumber evidence="10">2.3.1.35</ecNumber>
        </recommendedName>
        <alternativeName>
            <fullName evidence="10">Ornithine acetyltransferase</fullName>
            <shortName evidence="10">OATase</shortName>
        </alternativeName>
        <alternativeName>
            <fullName evidence="10">Ornithine transacetylase</fullName>
        </alternativeName>
    </domain>
    <domain>
        <recommendedName>
            <fullName evidence="10">Amino-acid acetyltransferase</fullName>
            <ecNumber evidence="10">2.3.1.1</ecNumber>
        </recommendedName>
        <alternativeName>
            <fullName evidence="10">N-acetylglutamate synthase</fullName>
            <shortName evidence="10">AGS</shortName>
        </alternativeName>
    </domain>
    <component>
        <recommendedName>
            <fullName evidence="10">Arginine biosynthesis bifunctional protein ArgJ alpha chain</fullName>
        </recommendedName>
    </component>
    <component>
        <recommendedName>
            <fullName evidence="10">Arginine biosynthesis bifunctional protein ArgJ beta chain</fullName>
        </recommendedName>
    </component>
</protein>
<dbReference type="Gene3D" id="3.30.2330.10">
    <property type="entry name" value="arginine biosynthesis bifunctional protein suprefamily"/>
    <property type="match status" value="1"/>
</dbReference>
<evidence type="ECO:0000256" key="3">
    <source>
        <dbReference type="ARBA" id="ARBA00022571"/>
    </source>
</evidence>
<evidence type="ECO:0000256" key="8">
    <source>
        <dbReference type="ARBA" id="ARBA00023268"/>
    </source>
</evidence>
<dbReference type="FunFam" id="3.60.70.12:FF:000001">
    <property type="entry name" value="Arginine biosynthesis bifunctional protein ArgJ, chloroplastic"/>
    <property type="match status" value="1"/>
</dbReference>
<dbReference type="FunFam" id="3.10.20.340:FF:000002">
    <property type="entry name" value="Arginine biosynthesis bifunctional protein ArgJ, mitochondrial"/>
    <property type="match status" value="1"/>
</dbReference>
<dbReference type="SUPFAM" id="SSF56266">
    <property type="entry name" value="DmpA/ArgJ-like"/>
    <property type="match status" value="1"/>
</dbReference>
<evidence type="ECO:0000256" key="5">
    <source>
        <dbReference type="ARBA" id="ARBA00022679"/>
    </source>
</evidence>
<dbReference type="InterPro" id="IPR042195">
    <property type="entry name" value="ArgJ_beta_C"/>
</dbReference>
<keyword evidence="12" id="KW-1185">Reference proteome</keyword>